<gene>
    <name evidence="2" type="ORF">VRU48_06000</name>
</gene>
<dbReference type="Proteomes" id="UP001336835">
    <property type="component" value="Unassembled WGS sequence"/>
</dbReference>
<name>A0ABU7I5Q7_9SPHI</name>
<dbReference type="InterPro" id="IPR008391">
    <property type="entry name" value="AXE1_dom"/>
</dbReference>
<sequence length="662" mass="73763">MKTLNRAILFIGLQFIVYSCYSQKQFNVLDWKTDVSLHTYLVQQMDLQYQARQSKLNNALQTQAGTQAYIQSVRNKFRHLLGQLPSKANLQAQINGTIQQDGYRIEKIVYQSFENHHVTSNLYVPDGKGKFPAVLLFCGHEDAAKATESYQKTAILLAKNGFVVFVVDPISQSERVQLVDEQGKALTRGSTTEHTLLNLSSNLLGSSVAAYELLDNFRAMDYLCSRPEVDANKIGCAGNSGGGMQTIYFAAFDERVKVIVPCSYLASRAHTFETTGAADGCAQIPNEGLLGLEMADYLIAAAPKPILVLAGRYDFIDYGGVLQSFTDLEKVYRRLGASAKLSLFTFDDGHGISKPKRERAVQWFRQWFYNDAKPVKEEDWPTLSEQELWATAKGKVSLSYPNETNIVAQNLKIFEQQQQSRTAFAQLPLAEKKAKISDLLGLKSVTATISLEQKGKVKAGSLEFEKIILRQANQLPMPLLVHYPVQKAKKVVIWLSDQGKNKLADSLANLQANVEADVALILADVRGMGETTDKAELNDPKYFNREYRNALLALHIGQPLIGQRTTDVLNLIAMIKNDANLKDASIEINAVGQLVPVALHVAMLVPQLTKLNLDQAPPAYEQFLHEPLAKDRYGLVIPNVLSYYDLPQLVQWIGPEKVQVHL</sequence>
<accession>A0ABU7I5Q7</accession>
<evidence type="ECO:0000259" key="1">
    <source>
        <dbReference type="Pfam" id="PF05448"/>
    </source>
</evidence>
<dbReference type="PROSITE" id="PS51257">
    <property type="entry name" value="PROKAR_LIPOPROTEIN"/>
    <property type="match status" value="1"/>
</dbReference>
<dbReference type="SUPFAM" id="SSF53474">
    <property type="entry name" value="alpha/beta-Hydrolases"/>
    <property type="match status" value="1"/>
</dbReference>
<dbReference type="PANTHER" id="PTHR22946">
    <property type="entry name" value="DIENELACTONE HYDROLASE DOMAIN-CONTAINING PROTEIN-RELATED"/>
    <property type="match status" value="1"/>
</dbReference>
<dbReference type="InterPro" id="IPR050261">
    <property type="entry name" value="FrsA_esterase"/>
</dbReference>
<dbReference type="PANTHER" id="PTHR22946:SF8">
    <property type="entry name" value="ACETYL XYLAN ESTERASE DOMAIN-CONTAINING PROTEIN"/>
    <property type="match status" value="1"/>
</dbReference>
<dbReference type="Pfam" id="PF05448">
    <property type="entry name" value="AXE1"/>
    <property type="match status" value="1"/>
</dbReference>
<dbReference type="InterPro" id="IPR029058">
    <property type="entry name" value="AB_hydrolase_fold"/>
</dbReference>
<organism evidence="2 3">
    <name type="scientific">Pedobacter albus</name>
    <dbReference type="NCBI Taxonomy" id="3113905"/>
    <lineage>
        <taxon>Bacteria</taxon>
        <taxon>Pseudomonadati</taxon>
        <taxon>Bacteroidota</taxon>
        <taxon>Sphingobacteriia</taxon>
        <taxon>Sphingobacteriales</taxon>
        <taxon>Sphingobacteriaceae</taxon>
        <taxon>Pedobacter</taxon>
    </lineage>
</organism>
<keyword evidence="3" id="KW-1185">Reference proteome</keyword>
<protein>
    <submittedName>
        <fullName evidence="2">Acetylxylan esterase</fullName>
    </submittedName>
</protein>
<dbReference type="Gene3D" id="3.40.50.1820">
    <property type="entry name" value="alpha/beta hydrolase"/>
    <property type="match status" value="2"/>
</dbReference>
<dbReference type="RefSeq" id="WP_330107015.1">
    <property type="nucleotide sequence ID" value="NZ_JAZDQT010000001.1"/>
</dbReference>
<feature type="domain" description="Acetyl xylan esterase" evidence="1">
    <location>
        <begin position="101"/>
        <end position="262"/>
    </location>
</feature>
<evidence type="ECO:0000313" key="3">
    <source>
        <dbReference type="Proteomes" id="UP001336835"/>
    </source>
</evidence>
<evidence type="ECO:0000313" key="2">
    <source>
        <dbReference type="EMBL" id="MEE1944651.1"/>
    </source>
</evidence>
<dbReference type="EMBL" id="JAZDQT010000001">
    <property type="protein sequence ID" value="MEE1944651.1"/>
    <property type="molecule type" value="Genomic_DNA"/>
</dbReference>
<reference evidence="2 3" key="1">
    <citation type="submission" date="2024-01" db="EMBL/GenBank/DDBJ databases">
        <title>Pedobacter sp. nov., isolated from fresh soil.</title>
        <authorList>
            <person name="Le N.T.T."/>
        </authorList>
    </citation>
    <scope>NUCLEOTIDE SEQUENCE [LARGE SCALE GENOMIC DNA]</scope>
    <source>
        <strain evidence="2 3">KR3-3</strain>
    </source>
</reference>
<comment type="caution">
    <text evidence="2">The sequence shown here is derived from an EMBL/GenBank/DDBJ whole genome shotgun (WGS) entry which is preliminary data.</text>
</comment>
<proteinExistence type="predicted"/>